<dbReference type="AlphaFoldDB" id="A0A0F9PHK9"/>
<dbReference type="SUPFAM" id="SSF140683">
    <property type="entry name" value="SP0561-like"/>
    <property type="match status" value="1"/>
</dbReference>
<name>A0A0F9PHK9_9ZZZZ</name>
<comment type="caution">
    <text evidence="2">The sequence shown here is derived from an EMBL/GenBank/DDBJ whole genome shotgun (WGS) entry which is preliminary data.</text>
</comment>
<dbReference type="InterPro" id="IPR038062">
    <property type="entry name" value="ScdA-like_N_sf"/>
</dbReference>
<sequence>MAEINKNMVIGDVLDKKPAAEKVIAKYFGNACFSCPGVRMESLELGASIHGIDVDIMIKEINEIEDSE</sequence>
<dbReference type="InterPro" id="IPR023883">
    <property type="entry name" value="CHP03980_redox-disulphide"/>
</dbReference>
<dbReference type="PANTHER" id="PTHR39341">
    <property type="entry name" value="BSL7085 PROTEIN"/>
    <property type="match status" value="1"/>
</dbReference>
<protein>
    <recommendedName>
        <fullName evidence="1">DUF1858 domain-containing protein</fullName>
    </recommendedName>
</protein>
<dbReference type="InterPro" id="IPR015077">
    <property type="entry name" value="DUF1858"/>
</dbReference>
<dbReference type="EMBL" id="LAZR01002340">
    <property type="protein sequence ID" value="KKN31305.1"/>
    <property type="molecule type" value="Genomic_DNA"/>
</dbReference>
<gene>
    <name evidence="2" type="ORF">LCGC14_0825340</name>
</gene>
<proteinExistence type="predicted"/>
<dbReference type="PANTHER" id="PTHR39341:SF1">
    <property type="entry name" value="DUF1858 DOMAIN-CONTAINING PROTEIN"/>
    <property type="match status" value="1"/>
</dbReference>
<evidence type="ECO:0000313" key="2">
    <source>
        <dbReference type="EMBL" id="KKN31305.1"/>
    </source>
</evidence>
<accession>A0A0F9PHK9</accession>
<reference evidence="2" key="1">
    <citation type="journal article" date="2015" name="Nature">
        <title>Complex archaea that bridge the gap between prokaryotes and eukaryotes.</title>
        <authorList>
            <person name="Spang A."/>
            <person name="Saw J.H."/>
            <person name="Jorgensen S.L."/>
            <person name="Zaremba-Niedzwiedzka K."/>
            <person name="Martijn J."/>
            <person name="Lind A.E."/>
            <person name="van Eijk R."/>
            <person name="Schleper C."/>
            <person name="Guy L."/>
            <person name="Ettema T.J."/>
        </authorList>
    </citation>
    <scope>NUCLEOTIDE SEQUENCE</scope>
</reference>
<organism evidence="2">
    <name type="scientific">marine sediment metagenome</name>
    <dbReference type="NCBI Taxonomy" id="412755"/>
    <lineage>
        <taxon>unclassified sequences</taxon>
        <taxon>metagenomes</taxon>
        <taxon>ecological metagenomes</taxon>
    </lineage>
</organism>
<dbReference type="Gene3D" id="1.10.3910.10">
    <property type="entry name" value="SP0561-like"/>
    <property type="match status" value="1"/>
</dbReference>
<dbReference type="Pfam" id="PF08984">
    <property type="entry name" value="DUF1858"/>
    <property type="match status" value="1"/>
</dbReference>
<dbReference type="NCBIfam" id="TIGR03980">
    <property type="entry name" value="prismane_assoc"/>
    <property type="match status" value="1"/>
</dbReference>
<feature type="domain" description="DUF1858" evidence="1">
    <location>
        <begin position="4"/>
        <end position="57"/>
    </location>
</feature>
<evidence type="ECO:0000259" key="1">
    <source>
        <dbReference type="Pfam" id="PF08984"/>
    </source>
</evidence>